<dbReference type="GeneID" id="20823572"/>
<dbReference type="VEuPathDB" id="FungiDB:NEUTE1DRAFT_118494"/>
<accession>F8N2V2</accession>
<evidence type="ECO:0000313" key="1">
    <source>
        <dbReference type="EMBL" id="EGO51666.1"/>
    </source>
</evidence>
<sequence length="62" mass="6790">MAINLNEDKPQAQAMSYPAEHGQQLKAMFTSPNIYRLSGKTLHFPIAHSGSGVGKSQQYEPS</sequence>
<proteinExistence type="predicted"/>
<dbReference type="Proteomes" id="UP000008065">
    <property type="component" value="Unassembled WGS sequence"/>
</dbReference>
<dbReference type="HOGENOM" id="CLU_2904743_0_0_1"/>
<reference evidence="2" key="1">
    <citation type="journal article" date="2011" name="Genetics">
        <title>Massive changes in genome architecture accompany the transition to self-fertility in the filamentous fungus Neurospora tetrasperma.</title>
        <authorList>
            <person name="Ellison C.E."/>
            <person name="Stajich J.E."/>
            <person name="Jacobson D.J."/>
            <person name="Natvig D.O."/>
            <person name="Lapidus A."/>
            <person name="Foster B."/>
            <person name="Aerts A."/>
            <person name="Riley R."/>
            <person name="Lindquist E.A."/>
            <person name="Grigoriev I.V."/>
            <person name="Taylor J.W."/>
        </authorList>
    </citation>
    <scope>NUCLEOTIDE SEQUENCE [LARGE SCALE GENOMIC DNA]</scope>
    <source>
        <strain evidence="2">FGSC 2508 / P0657</strain>
    </source>
</reference>
<dbReference type="EMBL" id="GL891382">
    <property type="protein sequence ID" value="EGO51666.1"/>
    <property type="molecule type" value="Genomic_DNA"/>
</dbReference>
<evidence type="ECO:0000313" key="2">
    <source>
        <dbReference type="Proteomes" id="UP000008065"/>
    </source>
</evidence>
<name>F8N2V2_NEUT8</name>
<dbReference type="AlphaFoldDB" id="F8N2V2"/>
<gene>
    <name evidence="1" type="ORF">NEUTE1DRAFT_118494</name>
</gene>
<organism evidence="1 2">
    <name type="scientific">Neurospora tetrasperma (strain FGSC 2508 / ATCC MYA-4615 / P0657)</name>
    <dbReference type="NCBI Taxonomy" id="510951"/>
    <lineage>
        <taxon>Eukaryota</taxon>
        <taxon>Fungi</taxon>
        <taxon>Dikarya</taxon>
        <taxon>Ascomycota</taxon>
        <taxon>Pezizomycotina</taxon>
        <taxon>Sordariomycetes</taxon>
        <taxon>Sordariomycetidae</taxon>
        <taxon>Sordariales</taxon>
        <taxon>Sordariaceae</taxon>
        <taxon>Neurospora</taxon>
    </lineage>
</organism>
<dbReference type="RefSeq" id="XP_009855309.1">
    <property type="nucleotide sequence ID" value="XM_009857007.1"/>
</dbReference>
<keyword evidence="2" id="KW-1185">Reference proteome</keyword>
<dbReference type="KEGG" id="nte:NEUTE1DRAFT118494"/>
<protein>
    <submittedName>
        <fullName evidence="1">Uncharacterized protein</fullName>
    </submittedName>
</protein>